<evidence type="ECO:0000313" key="3">
    <source>
        <dbReference type="EMBL" id="TWL34173.1"/>
    </source>
</evidence>
<feature type="transmembrane region" description="Helical" evidence="1">
    <location>
        <begin position="105"/>
        <end position="125"/>
    </location>
</feature>
<dbReference type="Pfam" id="PF05656">
    <property type="entry name" value="DUF805"/>
    <property type="match status" value="1"/>
</dbReference>
<keyword evidence="1" id="KW-0472">Membrane</keyword>
<dbReference type="EMBL" id="NILC01000001">
    <property type="protein sequence ID" value="TWL34173.1"/>
    <property type="molecule type" value="Genomic_DNA"/>
</dbReference>
<keyword evidence="1" id="KW-0812">Transmembrane</keyword>
<evidence type="ECO:0000313" key="2">
    <source>
        <dbReference type="EMBL" id="QPR74524.1"/>
    </source>
</evidence>
<feature type="transmembrane region" description="Helical" evidence="1">
    <location>
        <begin position="73"/>
        <end position="93"/>
    </location>
</feature>
<organism evidence="3 4">
    <name type="scientific">Bacillus licheniformis</name>
    <dbReference type="NCBI Taxonomy" id="1402"/>
    <lineage>
        <taxon>Bacteria</taxon>
        <taxon>Bacillati</taxon>
        <taxon>Bacillota</taxon>
        <taxon>Bacilli</taxon>
        <taxon>Bacillales</taxon>
        <taxon>Bacillaceae</taxon>
        <taxon>Bacillus</taxon>
    </lineage>
</organism>
<dbReference type="Proteomes" id="UP000595038">
    <property type="component" value="Chromosome"/>
</dbReference>
<feature type="transmembrane region" description="Helical" evidence="1">
    <location>
        <begin position="24"/>
        <end position="53"/>
    </location>
</feature>
<dbReference type="PANTHER" id="PTHR34980">
    <property type="entry name" value="INNER MEMBRANE PROTEIN-RELATED-RELATED"/>
    <property type="match status" value="1"/>
</dbReference>
<dbReference type="PANTHER" id="PTHR34980:SF2">
    <property type="entry name" value="INNER MEMBRANE PROTEIN YHAH-RELATED"/>
    <property type="match status" value="1"/>
</dbReference>
<dbReference type="OMA" id="WQLIGLI"/>
<dbReference type="InterPro" id="IPR008523">
    <property type="entry name" value="DUF805"/>
</dbReference>
<dbReference type="RefSeq" id="WP_003184421.1">
    <property type="nucleotide sequence ID" value="NZ_BEXU01000016.1"/>
</dbReference>
<name>A0A1Y0YIU3_BACLI</name>
<evidence type="ECO:0000256" key="1">
    <source>
        <dbReference type="SAM" id="Phobius"/>
    </source>
</evidence>
<reference evidence="3 4" key="1">
    <citation type="submission" date="2019-06" db="EMBL/GenBank/DDBJ databases">
        <title>Genome sequence analysis of &gt;100 Bacillus licheniformis strains suggests intrinsic resistance to this species.</title>
        <authorList>
            <person name="Wels M."/>
            <person name="Siezen R.J."/>
            <person name="Johansen E."/>
            <person name="Stuer-Lauridsen B."/>
            <person name="Bjerre K."/>
            <person name="Nielsen B.K.K."/>
        </authorList>
    </citation>
    <scope>NUCLEOTIDE SEQUENCE [LARGE SCALE GENOMIC DNA]</scope>
    <source>
        <strain evidence="3 4">BAC-16736</strain>
    </source>
</reference>
<reference evidence="2 5" key="2">
    <citation type="submission" date="2020-12" db="EMBL/GenBank/DDBJ databases">
        <title>FDA dAtabase for Regulatory Grade micrObial Sequences (FDA-ARGOS): Supporting development and validation of Infectious Disease Dx tests.</title>
        <authorList>
            <person name="Nelson B."/>
            <person name="Plummer A."/>
            <person name="Tallon L."/>
            <person name="Sadzewicz L."/>
            <person name="Zhao X."/>
            <person name="Boylan J."/>
            <person name="Ott S."/>
            <person name="Bowen H."/>
            <person name="Vavikolanu K."/>
            <person name="Mehta A."/>
            <person name="Aluvathingal J."/>
            <person name="Nadendla S."/>
            <person name="Myers T."/>
            <person name="Yan Y."/>
            <person name="Sichtig H."/>
        </authorList>
    </citation>
    <scope>NUCLEOTIDE SEQUENCE [LARGE SCALE GENOMIC DNA]</scope>
    <source>
        <strain evidence="2 5">FDAARGOS_923</strain>
    </source>
</reference>
<dbReference type="AlphaFoldDB" id="A0A1Y0YIU3"/>
<proteinExistence type="predicted"/>
<evidence type="ECO:0000313" key="4">
    <source>
        <dbReference type="Proteomes" id="UP000435910"/>
    </source>
</evidence>
<sequence length="145" mass="16644">MKWYWRGLKNYANFEGRARRKEYWLFHVFNGIICFILFILSLMVVSLFISGIMTAEGYDRYQVGYIIGYGGGFLGYILIFIYQLAVLVPSLAVNVRRLHDTGRSGWWILIGFLPIIGAVILLIFYCQAGEAKENQYGPNPKVNVS</sequence>
<dbReference type="Proteomes" id="UP000435910">
    <property type="component" value="Unassembled WGS sequence"/>
</dbReference>
<evidence type="ECO:0000313" key="5">
    <source>
        <dbReference type="Proteomes" id="UP000595038"/>
    </source>
</evidence>
<keyword evidence="1" id="KW-1133">Transmembrane helix</keyword>
<dbReference type="EMBL" id="CP065647">
    <property type="protein sequence ID" value="QPR74524.1"/>
    <property type="molecule type" value="Genomic_DNA"/>
</dbReference>
<accession>A0A1Y0YIU3</accession>
<protein>
    <submittedName>
        <fullName evidence="2">DUF805 domain-containing protein</fullName>
    </submittedName>
    <submittedName>
        <fullName evidence="3">Inner membrane protein YhaH</fullName>
    </submittedName>
</protein>
<dbReference type="GO" id="GO:0005886">
    <property type="term" value="C:plasma membrane"/>
    <property type="evidence" value="ECO:0007669"/>
    <property type="project" value="TreeGrafter"/>
</dbReference>
<dbReference type="GeneID" id="92860298"/>
<dbReference type="DNASU" id="3027650"/>
<gene>
    <name evidence="3" type="ORF">CHCC16736_1953</name>
    <name evidence="2" type="ORF">I6G80_09855</name>
</gene>